<dbReference type="RefSeq" id="WP_259412499.1">
    <property type="nucleotide sequence ID" value="NZ_JANWGH010000001.1"/>
</dbReference>
<keyword evidence="1" id="KW-0597">Phosphoprotein</keyword>
<feature type="domain" description="Response regulatory" evidence="2">
    <location>
        <begin position="6"/>
        <end position="120"/>
    </location>
</feature>
<dbReference type="Gene3D" id="3.40.720.10">
    <property type="entry name" value="Alkaline Phosphatase, subunit A"/>
    <property type="match status" value="1"/>
</dbReference>
<dbReference type="SMART" id="SM00448">
    <property type="entry name" value="REC"/>
    <property type="match status" value="1"/>
</dbReference>
<name>A0ABT2G0L2_9BACT</name>
<dbReference type="Pfam" id="PF08665">
    <property type="entry name" value="PglZ"/>
    <property type="match status" value="1"/>
</dbReference>
<dbReference type="SUPFAM" id="SSF53649">
    <property type="entry name" value="Alkaline phosphatase-like"/>
    <property type="match status" value="1"/>
</dbReference>
<dbReference type="Pfam" id="PF00072">
    <property type="entry name" value="Response_reg"/>
    <property type="match status" value="1"/>
</dbReference>
<reference evidence="3 4" key="1">
    <citation type="submission" date="2022-08" db="EMBL/GenBank/DDBJ databases">
        <title>Algoriphagus sp. CAU 1643 isolated from mud.</title>
        <authorList>
            <person name="Kim W."/>
        </authorList>
    </citation>
    <scope>NUCLEOTIDE SEQUENCE [LARGE SCALE GENOMIC DNA]</scope>
    <source>
        <strain evidence="3 4">CAU 1643</strain>
    </source>
</reference>
<keyword evidence="4" id="KW-1185">Reference proteome</keyword>
<dbReference type="CDD" id="cd00156">
    <property type="entry name" value="REC"/>
    <property type="match status" value="1"/>
</dbReference>
<comment type="caution">
    <text evidence="3">The sequence shown here is derived from an EMBL/GenBank/DDBJ whole genome shotgun (WGS) entry which is preliminary data.</text>
</comment>
<organism evidence="3 4">
    <name type="scientific">Algoriphagus limi</name>
    <dbReference type="NCBI Taxonomy" id="2975273"/>
    <lineage>
        <taxon>Bacteria</taxon>
        <taxon>Pseudomonadati</taxon>
        <taxon>Bacteroidota</taxon>
        <taxon>Cytophagia</taxon>
        <taxon>Cytophagales</taxon>
        <taxon>Cyclobacteriaceae</taxon>
        <taxon>Algoriphagus</taxon>
    </lineage>
</organism>
<dbReference type="EMBL" id="JANWGH010000001">
    <property type="protein sequence ID" value="MCS5488810.1"/>
    <property type="molecule type" value="Genomic_DNA"/>
</dbReference>
<evidence type="ECO:0000256" key="1">
    <source>
        <dbReference type="PROSITE-ProRule" id="PRU00169"/>
    </source>
</evidence>
<dbReference type="SUPFAM" id="SSF52172">
    <property type="entry name" value="CheY-like"/>
    <property type="match status" value="1"/>
</dbReference>
<dbReference type="InterPro" id="IPR052048">
    <property type="entry name" value="ST_Response_Regulator"/>
</dbReference>
<dbReference type="InterPro" id="IPR011006">
    <property type="entry name" value="CheY-like_superfamily"/>
</dbReference>
<evidence type="ECO:0000259" key="2">
    <source>
        <dbReference type="PROSITE" id="PS50110"/>
    </source>
</evidence>
<evidence type="ECO:0000313" key="3">
    <source>
        <dbReference type="EMBL" id="MCS5488810.1"/>
    </source>
</evidence>
<dbReference type="Gene3D" id="3.40.50.2300">
    <property type="match status" value="1"/>
</dbReference>
<gene>
    <name evidence="3" type="ORF">NY014_00120</name>
</gene>
<proteinExistence type="predicted"/>
<dbReference type="PANTHER" id="PTHR43228">
    <property type="entry name" value="TWO-COMPONENT RESPONSE REGULATOR"/>
    <property type="match status" value="1"/>
</dbReference>
<feature type="modified residue" description="4-aspartylphosphate" evidence="1">
    <location>
        <position position="55"/>
    </location>
</feature>
<dbReference type="PROSITE" id="PS50110">
    <property type="entry name" value="RESPONSE_REGULATORY"/>
    <property type="match status" value="1"/>
</dbReference>
<dbReference type="InterPro" id="IPR017850">
    <property type="entry name" value="Alkaline_phosphatase_core_sf"/>
</dbReference>
<dbReference type="InterPro" id="IPR001789">
    <property type="entry name" value="Sig_transdc_resp-reg_receiver"/>
</dbReference>
<dbReference type="PANTHER" id="PTHR43228:SF1">
    <property type="entry name" value="TWO-COMPONENT RESPONSE REGULATOR ARR22"/>
    <property type="match status" value="1"/>
</dbReference>
<protein>
    <submittedName>
        <fullName evidence="3">PglZ domain-containing protein</fullName>
    </submittedName>
</protein>
<accession>A0ABT2G0L2</accession>
<dbReference type="Proteomes" id="UP001206788">
    <property type="component" value="Unassembled WGS sequence"/>
</dbReference>
<sequence>MTQKARILWADDEIDLLKPHILFLEQKGYEIITVNSGVDAVEEIEKESFDLVFLDEMMPGMTGLETLQQIKQIKPQIPVVMITKSEEEQIMNDAIGGKIADYLIKPLNPSQIWLSVKKILQNRQLIEEKTTLSYQQDFMNISTALGEAVDHEDWSNIYKKLTYWELQIDQTENKSMQEVLETQKTEANANFARFIKKEYLSWMDERNAEKPLLSHQVMRKKVFPRIKAGTPLFFIVIDNLRLDQWEDMEPLIAPYFTMQEKDTYYSILPTTTAFARNALFSGMMPMDMARFYPQFWENEDSDEGKNNYEEEWLRINLEKNRLNIKFSYTKILQANQGKNALDQFHNMLQNDLNVLVYNFVDMVSHARTDMKMIRELAPDESAYRSLTKSWFEHSTLFEMLKKIQQAGAEVIITTDHGTKRVNKPYRIVGDKNVTTNLRYKQGKNLSFEHGKVFEISRPEEAKLPKLNVSSAYVFAVEDYFFAYPNNYNYYVNYYKDTFQHGGVSLEEMIVPILYLRSK</sequence>
<evidence type="ECO:0000313" key="4">
    <source>
        <dbReference type="Proteomes" id="UP001206788"/>
    </source>
</evidence>